<comment type="caution">
    <text evidence="4">The sequence shown here is derived from an EMBL/GenBank/DDBJ whole genome shotgun (WGS) entry which is preliminary data.</text>
</comment>
<feature type="transmembrane region" description="Helical" evidence="1">
    <location>
        <begin position="115"/>
        <end position="134"/>
    </location>
</feature>
<dbReference type="InterPro" id="IPR023346">
    <property type="entry name" value="Lysozyme-like_dom_sf"/>
</dbReference>
<dbReference type="AlphaFoldDB" id="A0A1F8FUR9"/>
<evidence type="ECO:0000256" key="2">
    <source>
        <dbReference type="SAM" id="SignalP"/>
    </source>
</evidence>
<keyword evidence="1" id="KW-0472">Membrane</keyword>
<keyword evidence="2" id="KW-0732">Signal</keyword>
<reference evidence="4 5" key="1">
    <citation type="journal article" date="2016" name="Nat. Commun.">
        <title>Thousands of microbial genomes shed light on interconnected biogeochemical processes in an aquifer system.</title>
        <authorList>
            <person name="Anantharaman K."/>
            <person name="Brown C.T."/>
            <person name="Hug L.A."/>
            <person name="Sharon I."/>
            <person name="Castelle C.J."/>
            <person name="Probst A.J."/>
            <person name="Thomas B.C."/>
            <person name="Singh A."/>
            <person name="Wilkins M.J."/>
            <person name="Karaoz U."/>
            <person name="Brodie E.L."/>
            <person name="Williams K.H."/>
            <person name="Hubbard S.S."/>
            <person name="Banfield J.F."/>
        </authorList>
    </citation>
    <scope>NUCLEOTIDE SEQUENCE [LARGE SCALE GENOMIC DNA]</scope>
</reference>
<gene>
    <name evidence="4" type="ORF">A3C88_00510</name>
</gene>
<evidence type="ECO:0000313" key="5">
    <source>
        <dbReference type="Proteomes" id="UP000178117"/>
    </source>
</evidence>
<sequence length="378" mass="40446">MKLGKKIAPLIILVCIFLPSFVQAAPWWWPIVPCGLQQQPADATAVDIGPNGSAVPHDYTQDCNKCLLILLFKNIVDMTFFVVVPVLGTALFIWAGFLILIGARQGKGTQVSEGLKIFNATFIGALVLLSSWLLTNFVLKSLVGDDGGNQWYQLQCSTGSLADAVNVTVPQPGTSPQVTQAPPGSGMQCRFSGVNLCQAAQMTCSNSSCAQYVSSIGIHASRFGVEPNLVKAIMMKESSCRAQAGNAGGNSWGLMALQPATANQYRQFCGVNQPVNSAWLTNPQNSDKVICIGTKYLSAIKGGVCGSEIRNIAAGYNGGPGACRASVSCSNETSCSSMATRKWECLYDNPQKTRCNTGYDETRDYAPKVLYCYNNPGF</sequence>
<dbReference type="SUPFAM" id="SSF53955">
    <property type="entry name" value="Lysozyme-like"/>
    <property type="match status" value="1"/>
</dbReference>
<evidence type="ECO:0000259" key="3">
    <source>
        <dbReference type="Pfam" id="PF01464"/>
    </source>
</evidence>
<feature type="transmembrane region" description="Helical" evidence="1">
    <location>
        <begin position="80"/>
        <end position="103"/>
    </location>
</feature>
<proteinExistence type="predicted"/>
<evidence type="ECO:0000256" key="1">
    <source>
        <dbReference type="SAM" id="Phobius"/>
    </source>
</evidence>
<organism evidence="4 5">
    <name type="scientific">Candidatus Yanofskybacteria bacterium RIFCSPHIGHO2_02_FULL_50_12</name>
    <dbReference type="NCBI Taxonomy" id="1802685"/>
    <lineage>
        <taxon>Bacteria</taxon>
        <taxon>Candidatus Yanofskyibacteriota</taxon>
    </lineage>
</organism>
<evidence type="ECO:0000313" key="4">
    <source>
        <dbReference type="EMBL" id="OGN16914.1"/>
    </source>
</evidence>
<dbReference type="STRING" id="1802685.A3C88_00510"/>
<name>A0A1F8FUR9_9BACT</name>
<keyword evidence="1" id="KW-1133">Transmembrane helix</keyword>
<feature type="domain" description="Transglycosylase SLT" evidence="3">
    <location>
        <begin position="218"/>
        <end position="327"/>
    </location>
</feature>
<feature type="signal peptide" evidence="2">
    <location>
        <begin position="1"/>
        <end position="24"/>
    </location>
</feature>
<accession>A0A1F8FUR9</accession>
<protein>
    <recommendedName>
        <fullName evidence="3">Transglycosylase SLT domain-containing protein</fullName>
    </recommendedName>
</protein>
<keyword evidence="1" id="KW-0812">Transmembrane</keyword>
<dbReference type="Proteomes" id="UP000178117">
    <property type="component" value="Unassembled WGS sequence"/>
</dbReference>
<dbReference type="InterPro" id="IPR008258">
    <property type="entry name" value="Transglycosylase_SLT_dom_1"/>
</dbReference>
<dbReference type="Gene3D" id="1.10.530.10">
    <property type="match status" value="1"/>
</dbReference>
<dbReference type="Pfam" id="PF01464">
    <property type="entry name" value="SLT"/>
    <property type="match status" value="1"/>
</dbReference>
<dbReference type="EMBL" id="MGJZ01000022">
    <property type="protein sequence ID" value="OGN16914.1"/>
    <property type="molecule type" value="Genomic_DNA"/>
</dbReference>
<feature type="chain" id="PRO_5009535542" description="Transglycosylase SLT domain-containing protein" evidence="2">
    <location>
        <begin position="25"/>
        <end position="378"/>
    </location>
</feature>